<dbReference type="Pfam" id="PF10433">
    <property type="entry name" value="Beta-prop_RSE1_1st"/>
    <property type="match status" value="1"/>
</dbReference>
<name>A0A507BI08_9PEZI</name>
<dbReference type="GO" id="GO:0003723">
    <property type="term" value="F:RNA binding"/>
    <property type="evidence" value="ECO:0007669"/>
    <property type="project" value="UniProtKB-KW"/>
</dbReference>
<feature type="domain" description="RSE1/DDB1/CPSF1 first beta-propeller" evidence="11">
    <location>
        <begin position="99"/>
        <end position="477"/>
    </location>
</feature>
<sequence length="1453" mass="156760">MQCYTELTPPTAVTHSLALPLISAKANNLVVAKSSLLQIFTTKTVAAEVDPPRDPNVANKGGADQPTIQYDSRINDDDGLEASFLGGDAVLLKSDRANNTKLVLVSEISLSGTVTGLARVKTLRPTKSGGEALLIAFKDAKLSLVEWDPERYALSTTSIHYYEQDELQGSPWAAPLSDYVNFLAADPGSRCAALRFGARNLAILPFRQKDEDIDMDDWDEELDGPRQVKEQPSAVVNGTSNIEETPYSPSFVLRLPNLDPALLHPVHLAFLHEYREPTFGVLSSTQAPSSVLGRKDHLSYMVFTLDLSQKASTTILSVSGLPQDLFRIIAVPSPVGGALLVGANELIHIDQSGKANGAAVNHFTRQTTSFSLADQSDLDLRLEGCVIEVLSNEGELLMSLRDGRLALITIRVDGRTVSGLNVRLITPECGGEILPSGAATISRLGRSAMFVGSETGDSLVVGWTRKQGQTSRRKPRVDETIDEEAEDDFLDEDDEDDLYGDEPVAKTPSGAGTGGTGGELVFRIHDRLISVAPIRDITYGKVFTGQTEEEPQPGESDNVHLQLVAAVGRGKAGALATMNRDIHPISIGRFEFPEARGLWTMCASKPIPKSIQGEKSGTTVGNEYESPAQHDKFMIVAKEDVDGFETSDVYALTAAGFETLSGTEFEPAAGFTIEAGTMGRHTRIVQVLKSEVRCYDGDFGLAQILPMIDEETGAEPRVISASIADPYLLLIRDDSSAVVAALNKDNELEELDRGDKILVSTKWLTGCLYTDSQGVFSKVDSNQGKESENVMMFLLSATGSFYVYALPNLAEPVYVTEGLCYVPPTLAIDFVARRGMPKEIITEILVADLGDTIAKHPYLVLRHANDDFSIYQPIRRSELTGALSASLRFQKLQNTTFAKSPEVAAEDDASNQRRNMPLRACANLAGYSTVFLPGASPSFIMKSAKSTPKVVRLGGSGVRALSTFHTEGCERGFIYADSEGIARVSQIPDDCSFAESGLCIKKIPLDIDVGAVAYHPPTEVYAAACSTWEPFELPKDDSHHHEWAKESITMKPLVERGALKLVSPVNWSVIDTVEMEPYEIILCVKTLNLEVSESTNERKQLITVGTGVSRGEDLPIRGRILVYDVASVIPEPGRPETNKKLKLVAKEDIPRGAITAISEIGTQGLMLVAQGQKCMVRGLKEDGTLLPVAFMDMNCYVTAAKELPGTGLCLMADAFKGVWFTGYTEEPYKMMLFGKSSSRLEVLNVDFLPDGRDLSIIAADADGNIHVLKFDPEHPKSLQGHLLIHRTTFSTGAHTPSHSLLLPSTAVTTVLQSQQLQADAMDTSADGGGPLPPPQHLLLASGDTGALAALYPLPEATYRRLSSLASQLANSLPHAAGLNPKAHRAPSSSASQAAGVDAGGAGRTVVDGSMLARWAELGSGRRAEVAGRAGYGDALEVRAELEMVLGWGRMEYF</sequence>
<dbReference type="STRING" id="1093900.A0A507BI08"/>
<dbReference type="Pfam" id="PF23726">
    <property type="entry name" value="Beta-prop_RSE1_2nd"/>
    <property type="match status" value="1"/>
</dbReference>
<evidence type="ECO:0000256" key="9">
    <source>
        <dbReference type="SAM" id="MobiDB-lite"/>
    </source>
</evidence>
<keyword evidence="4" id="KW-0539">Nucleus</keyword>
<reference evidence="13 14" key="1">
    <citation type="submission" date="2019-06" db="EMBL/GenBank/DDBJ databases">
        <title>Draft genome sequence of the filamentous fungus Phialemoniopsis curvata isolated from diesel fuel.</title>
        <authorList>
            <person name="Varaljay V.A."/>
            <person name="Lyon W.J."/>
            <person name="Crouch A.L."/>
            <person name="Drake C.E."/>
            <person name="Hollomon J.M."/>
            <person name="Nadeau L.J."/>
            <person name="Nunn H.S."/>
            <person name="Stevenson B.S."/>
            <person name="Bojanowski C.L."/>
            <person name="Crookes-Goodson W.J."/>
        </authorList>
    </citation>
    <scope>NUCLEOTIDE SEQUENCE [LARGE SCALE GENOMIC DNA]</scope>
    <source>
        <strain evidence="13 14">D216</strain>
    </source>
</reference>
<dbReference type="Pfam" id="PF03178">
    <property type="entry name" value="CPSF_A"/>
    <property type="match status" value="1"/>
</dbReference>
<evidence type="ECO:0000313" key="14">
    <source>
        <dbReference type="Proteomes" id="UP000319257"/>
    </source>
</evidence>
<evidence type="ECO:0000259" key="12">
    <source>
        <dbReference type="Pfam" id="PF23726"/>
    </source>
</evidence>
<accession>A0A507BI08</accession>
<dbReference type="InParanoid" id="A0A507BI08"/>
<evidence type="ECO:0000256" key="8">
    <source>
        <dbReference type="ARBA" id="ARBA00041264"/>
    </source>
</evidence>
<dbReference type="InterPro" id="IPR015943">
    <property type="entry name" value="WD40/YVTN_repeat-like_dom_sf"/>
</dbReference>
<dbReference type="InterPro" id="IPR018846">
    <property type="entry name" value="Beta-prop_RSE1/DDB1/CPSF1_1st"/>
</dbReference>
<dbReference type="EMBL" id="SKBQ01000101">
    <property type="protein sequence ID" value="TPX19066.1"/>
    <property type="molecule type" value="Genomic_DNA"/>
</dbReference>
<evidence type="ECO:0000259" key="11">
    <source>
        <dbReference type="Pfam" id="PF10433"/>
    </source>
</evidence>
<dbReference type="GO" id="GO:0006397">
    <property type="term" value="P:mRNA processing"/>
    <property type="evidence" value="ECO:0007669"/>
    <property type="project" value="UniProtKB-KW"/>
</dbReference>
<dbReference type="Proteomes" id="UP000319257">
    <property type="component" value="Unassembled WGS sequence"/>
</dbReference>
<keyword evidence="14" id="KW-1185">Reference proteome</keyword>
<dbReference type="PANTHER" id="PTHR10644">
    <property type="entry name" value="DNA REPAIR/RNA PROCESSING CPSF FAMILY"/>
    <property type="match status" value="1"/>
</dbReference>
<evidence type="ECO:0000256" key="7">
    <source>
        <dbReference type="ARBA" id="ARBA00039443"/>
    </source>
</evidence>
<feature type="compositionally biased region" description="Acidic residues" evidence="9">
    <location>
        <begin position="480"/>
        <end position="500"/>
    </location>
</feature>
<dbReference type="RefSeq" id="XP_031000777.1">
    <property type="nucleotide sequence ID" value="XM_031133933.1"/>
</dbReference>
<dbReference type="GeneID" id="41978674"/>
<proteinExistence type="inferred from homology"/>
<feature type="region of interest" description="Disordered" evidence="9">
    <location>
        <begin position="465"/>
        <end position="517"/>
    </location>
</feature>
<dbReference type="GO" id="GO:0005634">
    <property type="term" value="C:nucleus"/>
    <property type="evidence" value="ECO:0007669"/>
    <property type="project" value="UniProtKB-SubCell"/>
</dbReference>
<comment type="caution">
    <text evidence="13">The sequence shown here is derived from an EMBL/GenBank/DDBJ whole genome shotgun (WGS) entry which is preliminary data.</text>
</comment>
<keyword evidence="3" id="KW-0694">RNA-binding</keyword>
<comment type="subcellular location">
    <subcellularLocation>
        <location evidence="1">Nucleus</location>
    </subcellularLocation>
</comment>
<keyword evidence="2" id="KW-0507">mRNA processing</keyword>
<evidence type="ECO:0000256" key="6">
    <source>
        <dbReference type="ARBA" id="ARBA00039187"/>
    </source>
</evidence>
<dbReference type="OrthoDB" id="6109at2759"/>
<feature type="domain" description="RSE1/DDB1/CPSF1 C-terminal" evidence="10">
    <location>
        <begin position="1057"/>
        <end position="1415"/>
    </location>
</feature>
<dbReference type="FunFam" id="2.130.10.10:FF:000788">
    <property type="entry name" value="mRNA cleavage and polyadenylation factor subunit"/>
    <property type="match status" value="1"/>
</dbReference>
<evidence type="ECO:0000259" key="10">
    <source>
        <dbReference type="Pfam" id="PF03178"/>
    </source>
</evidence>
<evidence type="ECO:0000256" key="4">
    <source>
        <dbReference type="ARBA" id="ARBA00023242"/>
    </source>
</evidence>
<dbReference type="InterPro" id="IPR004871">
    <property type="entry name" value="RSE1/DDB1/CPSF1_C"/>
</dbReference>
<gene>
    <name evidence="13" type="ORF">E0L32_011227</name>
</gene>
<dbReference type="FunCoup" id="A0A507BI08">
    <property type="interactions" value="1069"/>
</dbReference>
<comment type="similarity">
    <text evidence="5">Belongs to the CFT1 family.</text>
</comment>
<evidence type="ECO:0000256" key="3">
    <source>
        <dbReference type="ARBA" id="ARBA00022884"/>
    </source>
</evidence>
<dbReference type="InterPro" id="IPR058543">
    <property type="entry name" value="Beta-prop_RSE1/DDB1/CPSF1_2nd"/>
</dbReference>
<evidence type="ECO:0000256" key="2">
    <source>
        <dbReference type="ARBA" id="ARBA00022664"/>
    </source>
</evidence>
<evidence type="ECO:0000256" key="1">
    <source>
        <dbReference type="ARBA" id="ARBA00004123"/>
    </source>
</evidence>
<evidence type="ECO:0000256" key="5">
    <source>
        <dbReference type="ARBA" id="ARBA00038304"/>
    </source>
</evidence>
<feature type="region of interest" description="Disordered" evidence="9">
    <location>
        <begin position="1375"/>
        <end position="1400"/>
    </location>
</feature>
<organism evidence="13 14">
    <name type="scientific">Thyridium curvatum</name>
    <dbReference type="NCBI Taxonomy" id="1093900"/>
    <lineage>
        <taxon>Eukaryota</taxon>
        <taxon>Fungi</taxon>
        <taxon>Dikarya</taxon>
        <taxon>Ascomycota</taxon>
        <taxon>Pezizomycotina</taxon>
        <taxon>Sordariomycetes</taxon>
        <taxon>Sordariomycetidae</taxon>
        <taxon>Thyridiales</taxon>
        <taxon>Thyridiaceae</taxon>
        <taxon>Thyridium</taxon>
    </lineage>
</organism>
<dbReference type="Gene3D" id="2.130.10.10">
    <property type="entry name" value="YVTN repeat-like/Quinoprotein amine dehydrogenase"/>
    <property type="match status" value="2"/>
</dbReference>
<feature type="domain" description="RSE1/DDB1/CPSF1 second beta-propeller" evidence="12">
    <location>
        <begin position="587"/>
        <end position="986"/>
    </location>
</feature>
<feature type="region of interest" description="Disordered" evidence="9">
    <location>
        <begin position="49"/>
        <end position="72"/>
    </location>
</feature>
<evidence type="ECO:0000313" key="13">
    <source>
        <dbReference type="EMBL" id="TPX19066.1"/>
    </source>
</evidence>
<protein>
    <recommendedName>
        <fullName evidence="7">Protein CFT1</fullName>
    </recommendedName>
    <alternativeName>
        <fullName evidence="8">Cleavage factor two protein 1</fullName>
    </alternativeName>
    <alternativeName>
        <fullName evidence="6">Protein cft1</fullName>
    </alternativeName>
</protein>
<dbReference type="InterPro" id="IPR050358">
    <property type="entry name" value="RSE1/DDB1/CFT1"/>
</dbReference>